<protein>
    <submittedName>
        <fullName evidence="2">Uncharacterized protein</fullName>
    </submittedName>
</protein>
<evidence type="ECO:0000313" key="3">
    <source>
        <dbReference type="Proteomes" id="UP001388673"/>
    </source>
</evidence>
<dbReference type="RefSeq" id="XP_066800130.1">
    <property type="nucleotide sequence ID" value="XM_066949122.1"/>
</dbReference>
<organism evidence="2 3">
    <name type="scientific">Kwoniella newhampshirensis</name>
    <dbReference type="NCBI Taxonomy" id="1651941"/>
    <lineage>
        <taxon>Eukaryota</taxon>
        <taxon>Fungi</taxon>
        <taxon>Dikarya</taxon>
        <taxon>Basidiomycota</taxon>
        <taxon>Agaricomycotina</taxon>
        <taxon>Tremellomycetes</taxon>
        <taxon>Tremellales</taxon>
        <taxon>Cryptococcaceae</taxon>
        <taxon>Kwoniella</taxon>
    </lineage>
</organism>
<feature type="region of interest" description="Disordered" evidence="1">
    <location>
        <begin position="1"/>
        <end position="728"/>
    </location>
</feature>
<feature type="compositionally biased region" description="Polar residues" evidence="1">
    <location>
        <begin position="313"/>
        <end position="323"/>
    </location>
</feature>
<feature type="compositionally biased region" description="Low complexity" evidence="1">
    <location>
        <begin position="493"/>
        <end position="514"/>
    </location>
</feature>
<feature type="compositionally biased region" description="Polar residues" evidence="1">
    <location>
        <begin position="515"/>
        <end position="557"/>
    </location>
</feature>
<dbReference type="AlphaFoldDB" id="A0AAW0YUG2"/>
<evidence type="ECO:0000313" key="2">
    <source>
        <dbReference type="EMBL" id="KAK8845322.1"/>
    </source>
</evidence>
<feature type="compositionally biased region" description="Pro residues" evidence="1">
    <location>
        <begin position="672"/>
        <end position="682"/>
    </location>
</feature>
<feature type="compositionally biased region" description="Basic and acidic residues" evidence="1">
    <location>
        <begin position="696"/>
        <end position="711"/>
    </location>
</feature>
<feature type="compositionally biased region" description="Low complexity" evidence="1">
    <location>
        <begin position="324"/>
        <end position="338"/>
    </location>
</feature>
<keyword evidence="3" id="KW-1185">Reference proteome</keyword>
<feature type="compositionally biased region" description="Basic and acidic residues" evidence="1">
    <location>
        <begin position="385"/>
        <end position="399"/>
    </location>
</feature>
<dbReference type="GeneID" id="92183293"/>
<feature type="compositionally biased region" description="Polar residues" evidence="1">
    <location>
        <begin position="195"/>
        <end position="208"/>
    </location>
</feature>
<dbReference type="KEGG" id="kne:92183293"/>
<feature type="compositionally biased region" description="Acidic residues" evidence="1">
    <location>
        <begin position="712"/>
        <end position="728"/>
    </location>
</feature>
<feature type="compositionally biased region" description="Polar residues" evidence="1">
    <location>
        <begin position="234"/>
        <end position="276"/>
    </location>
</feature>
<reference evidence="2 3" key="1">
    <citation type="journal article" date="2024" name="bioRxiv">
        <title>Comparative genomics of Cryptococcus and Kwoniella reveals pathogenesis evolution and contrasting karyotype dynamics via intercentromeric recombination or chromosome fusion.</title>
        <authorList>
            <person name="Coelho M.A."/>
            <person name="David-Palma M."/>
            <person name="Shea T."/>
            <person name="Bowers K."/>
            <person name="McGinley-Smith S."/>
            <person name="Mohammad A.W."/>
            <person name="Gnirke A."/>
            <person name="Yurkov A.M."/>
            <person name="Nowrousian M."/>
            <person name="Sun S."/>
            <person name="Cuomo C.A."/>
            <person name="Heitman J."/>
        </authorList>
    </citation>
    <scope>NUCLEOTIDE SEQUENCE [LARGE SCALE GENOMIC DNA]</scope>
    <source>
        <strain evidence="2 3">CBS 13917</strain>
    </source>
</reference>
<dbReference type="Proteomes" id="UP001388673">
    <property type="component" value="Unassembled WGS sequence"/>
</dbReference>
<feature type="compositionally biased region" description="Low complexity" evidence="1">
    <location>
        <begin position="280"/>
        <end position="312"/>
    </location>
</feature>
<feature type="compositionally biased region" description="Low complexity" evidence="1">
    <location>
        <begin position="426"/>
        <end position="439"/>
    </location>
</feature>
<feature type="compositionally biased region" description="Polar residues" evidence="1">
    <location>
        <begin position="370"/>
        <end position="379"/>
    </location>
</feature>
<name>A0AAW0YUG2_9TREE</name>
<comment type="caution">
    <text evidence="2">The sequence shown here is derived from an EMBL/GenBank/DDBJ whole genome shotgun (WGS) entry which is preliminary data.</text>
</comment>
<feature type="compositionally biased region" description="Polar residues" evidence="1">
    <location>
        <begin position="41"/>
        <end position="61"/>
    </location>
</feature>
<feature type="compositionally biased region" description="Polar residues" evidence="1">
    <location>
        <begin position="400"/>
        <end position="409"/>
    </location>
</feature>
<feature type="compositionally biased region" description="Basic and acidic residues" evidence="1">
    <location>
        <begin position="640"/>
        <end position="664"/>
    </location>
</feature>
<feature type="compositionally biased region" description="Basic and acidic residues" evidence="1">
    <location>
        <begin position="594"/>
        <end position="605"/>
    </location>
</feature>
<feature type="compositionally biased region" description="Polar residues" evidence="1">
    <location>
        <begin position="448"/>
        <end position="462"/>
    </location>
</feature>
<feature type="compositionally biased region" description="Polar residues" evidence="1">
    <location>
        <begin position="162"/>
        <end position="179"/>
    </location>
</feature>
<accession>A0AAW0YUG2</accession>
<proteinExistence type="predicted"/>
<feature type="compositionally biased region" description="Low complexity" evidence="1">
    <location>
        <begin position="348"/>
        <end position="369"/>
    </location>
</feature>
<gene>
    <name evidence="2" type="ORF">IAR55_006035</name>
</gene>
<feature type="compositionally biased region" description="Polar residues" evidence="1">
    <location>
        <begin position="1"/>
        <end position="10"/>
    </location>
</feature>
<dbReference type="EMBL" id="JBCAWK010000012">
    <property type="protein sequence ID" value="KAK8845322.1"/>
    <property type="molecule type" value="Genomic_DNA"/>
</dbReference>
<evidence type="ECO:0000256" key="1">
    <source>
        <dbReference type="SAM" id="MobiDB-lite"/>
    </source>
</evidence>
<feature type="compositionally biased region" description="Low complexity" evidence="1">
    <location>
        <begin position="209"/>
        <end position="225"/>
    </location>
</feature>
<feature type="compositionally biased region" description="Basic and acidic residues" evidence="1">
    <location>
        <begin position="93"/>
        <end position="127"/>
    </location>
</feature>
<feature type="compositionally biased region" description="Basic and acidic residues" evidence="1">
    <location>
        <begin position="612"/>
        <end position="630"/>
    </location>
</feature>
<sequence length="728" mass="75664">MYVHSRSSSEPLPVERSQGSVSALVARFQTAADRDKESASRRASLQPSNGGSRRTSATSPGVTPKLDEGNSTLANPDSGLDEAPNGKMSNDPDGGKRVQDKTNGEGRAGEVEEMLHKASEGLKDIETKVSNALSTSTPKKRPNEITADSANKPVVPPKSPKRMSSTGVMSPIVPSSPTVGQIAGPSIDYGDKTQTEGVNSNLVGSNTLTKTKTPSKTVSKPAPSSNTPQDKKISLTTPKTMFTSATQAKSSGAKTSFPSPATTNGKTSSTTPNTVKTDAAPRSRLSSTTSSSTTPRTRPSASATTHTPTSATQKRTPSANIDFTSTTTATKPLTPNLTGPARLRQPRPSSFLSPSTSTHPPSPLKPHLTGTPSKPTASSLAKARSPPDHHPSSSEKEKQPTASRQNLSMGRTGGVKGSSSVRRLVSASPSPSPTASGPGADKDKTEASDTPTKRSSTSSRLLQGTAASRARATAAASTSTPSSSSHDTNVKKSFTPRGSTSTTTPKSTTPINTPASQSRAIQTSKSNSSTPLSTKVQTPTSTTQSKPRANGKTPTTSSKKEAARMPPVGRSPIGRLGLAAAGMKKLPGSSVADAKVKEQDVERGGSEANPTAHDKIENLQENGSSKRDEMSQEANEPNGEDGKRELMEITQNRPDDSDIAEEIRSPILRPATPSPPPPPPSAPAGGEIESKAIGLAKEEHGEVVESMKIEEGGEEADGLELEEIPDIE</sequence>
<feature type="compositionally biased region" description="Low complexity" evidence="1">
    <location>
        <begin position="465"/>
        <end position="485"/>
    </location>
</feature>
<feature type="compositionally biased region" description="Polar residues" evidence="1">
    <location>
        <begin position="128"/>
        <end position="137"/>
    </location>
</feature>